<evidence type="ECO:0000313" key="4">
    <source>
        <dbReference type="Proteomes" id="UP000011087"/>
    </source>
</evidence>
<feature type="coiled-coil region" evidence="1">
    <location>
        <begin position="132"/>
        <end position="177"/>
    </location>
</feature>
<evidence type="ECO:0000313" key="3">
    <source>
        <dbReference type="EnsemblProtists" id="EKX46001"/>
    </source>
</evidence>
<reference evidence="2 4" key="1">
    <citation type="journal article" date="2012" name="Nature">
        <title>Algal genomes reveal evolutionary mosaicism and the fate of nucleomorphs.</title>
        <authorList>
            <consortium name="DOE Joint Genome Institute"/>
            <person name="Curtis B.A."/>
            <person name="Tanifuji G."/>
            <person name="Burki F."/>
            <person name="Gruber A."/>
            <person name="Irimia M."/>
            <person name="Maruyama S."/>
            <person name="Arias M.C."/>
            <person name="Ball S.G."/>
            <person name="Gile G.H."/>
            <person name="Hirakawa Y."/>
            <person name="Hopkins J.F."/>
            <person name="Kuo A."/>
            <person name="Rensing S.A."/>
            <person name="Schmutz J."/>
            <person name="Symeonidi A."/>
            <person name="Elias M."/>
            <person name="Eveleigh R.J."/>
            <person name="Herman E.K."/>
            <person name="Klute M.J."/>
            <person name="Nakayama T."/>
            <person name="Obornik M."/>
            <person name="Reyes-Prieto A."/>
            <person name="Armbrust E.V."/>
            <person name="Aves S.J."/>
            <person name="Beiko R.G."/>
            <person name="Coutinho P."/>
            <person name="Dacks J.B."/>
            <person name="Durnford D.G."/>
            <person name="Fast N.M."/>
            <person name="Green B.R."/>
            <person name="Grisdale C.J."/>
            <person name="Hempel F."/>
            <person name="Henrissat B."/>
            <person name="Hoppner M.P."/>
            <person name="Ishida K."/>
            <person name="Kim E."/>
            <person name="Koreny L."/>
            <person name="Kroth P.G."/>
            <person name="Liu Y."/>
            <person name="Malik S.B."/>
            <person name="Maier U.G."/>
            <person name="McRose D."/>
            <person name="Mock T."/>
            <person name="Neilson J.A."/>
            <person name="Onodera N.T."/>
            <person name="Poole A.M."/>
            <person name="Pritham E.J."/>
            <person name="Richards T.A."/>
            <person name="Rocap G."/>
            <person name="Roy S.W."/>
            <person name="Sarai C."/>
            <person name="Schaack S."/>
            <person name="Shirato S."/>
            <person name="Slamovits C.H."/>
            <person name="Spencer D.F."/>
            <person name="Suzuki S."/>
            <person name="Worden A.Z."/>
            <person name="Zauner S."/>
            <person name="Barry K."/>
            <person name="Bell C."/>
            <person name="Bharti A.K."/>
            <person name="Crow J.A."/>
            <person name="Grimwood J."/>
            <person name="Kramer R."/>
            <person name="Lindquist E."/>
            <person name="Lucas S."/>
            <person name="Salamov A."/>
            <person name="McFadden G.I."/>
            <person name="Lane C.E."/>
            <person name="Keeling P.J."/>
            <person name="Gray M.W."/>
            <person name="Grigoriev I.V."/>
            <person name="Archibald J.M."/>
        </authorList>
    </citation>
    <scope>NUCLEOTIDE SEQUENCE</scope>
    <source>
        <strain evidence="2 4">CCMP2712</strain>
    </source>
</reference>
<proteinExistence type="predicted"/>
<accession>L1JBV4</accession>
<dbReference type="RefSeq" id="XP_005832981.1">
    <property type="nucleotide sequence ID" value="XM_005832924.1"/>
</dbReference>
<evidence type="ECO:0000313" key="2">
    <source>
        <dbReference type="EMBL" id="EKX46001.1"/>
    </source>
</evidence>
<keyword evidence="4" id="KW-1185">Reference proteome</keyword>
<protein>
    <submittedName>
        <fullName evidence="2 3">Uncharacterized protein</fullName>
    </submittedName>
</protein>
<reference evidence="3" key="3">
    <citation type="submission" date="2016-03" db="UniProtKB">
        <authorList>
            <consortium name="EnsemblProtists"/>
        </authorList>
    </citation>
    <scope>IDENTIFICATION</scope>
</reference>
<dbReference type="EnsemblProtists" id="EKX46001">
    <property type="protein sequence ID" value="EKX46001"/>
    <property type="gene ID" value="GUITHDRAFT_152502"/>
</dbReference>
<dbReference type="GeneID" id="17302796"/>
<keyword evidence="1" id="KW-0175">Coiled coil</keyword>
<dbReference type="Proteomes" id="UP000011087">
    <property type="component" value="Unassembled WGS sequence"/>
</dbReference>
<dbReference type="KEGG" id="gtt:GUITHDRAFT_152502"/>
<dbReference type="AlphaFoldDB" id="L1JBV4"/>
<reference evidence="4" key="2">
    <citation type="submission" date="2012-11" db="EMBL/GenBank/DDBJ databases">
        <authorList>
            <person name="Kuo A."/>
            <person name="Curtis B.A."/>
            <person name="Tanifuji G."/>
            <person name="Burki F."/>
            <person name="Gruber A."/>
            <person name="Irimia M."/>
            <person name="Maruyama S."/>
            <person name="Arias M.C."/>
            <person name="Ball S.G."/>
            <person name="Gile G.H."/>
            <person name="Hirakawa Y."/>
            <person name="Hopkins J.F."/>
            <person name="Rensing S.A."/>
            <person name="Schmutz J."/>
            <person name="Symeonidi A."/>
            <person name="Elias M."/>
            <person name="Eveleigh R.J."/>
            <person name="Herman E.K."/>
            <person name="Klute M.J."/>
            <person name="Nakayama T."/>
            <person name="Obornik M."/>
            <person name="Reyes-Prieto A."/>
            <person name="Armbrust E.V."/>
            <person name="Aves S.J."/>
            <person name="Beiko R.G."/>
            <person name="Coutinho P."/>
            <person name="Dacks J.B."/>
            <person name="Durnford D.G."/>
            <person name="Fast N.M."/>
            <person name="Green B.R."/>
            <person name="Grisdale C."/>
            <person name="Hempe F."/>
            <person name="Henrissat B."/>
            <person name="Hoppner M.P."/>
            <person name="Ishida K.-I."/>
            <person name="Kim E."/>
            <person name="Koreny L."/>
            <person name="Kroth P.G."/>
            <person name="Liu Y."/>
            <person name="Malik S.-B."/>
            <person name="Maier U.G."/>
            <person name="McRose D."/>
            <person name="Mock T."/>
            <person name="Neilson J.A."/>
            <person name="Onodera N.T."/>
            <person name="Poole A.M."/>
            <person name="Pritham E.J."/>
            <person name="Richards T.A."/>
            <person name="Rocap G."/>
            <person name="Roy S.W."/>
            <person name="Sarai C."/>
            <person name="Schaack S."/>
            <person name="Shirato S."/>
            <person name="Slamovits C.H."/>
            <person name="Spencer D.F."/>
            <person name="Suzuki S."/>
            <person name="Worden A.Z."/>
            <person name="Zauner S."/>
            <person name="Barry K."/>
            <person name="Bell C."/>
            <person name="Bharti A.K."/>
            <person name="Crow J.A."/>
            <person name="Grimwood J."/>
            <person name="Kramer R."/>
            <person name="Lindquist E."/>
            <person name="Lucas S."/>
            <person name="Salamov A."/>
            <person name="McFadden G.I."/>
            <person name="Lane C.E."/>
            <person name="Keeling P.J."/>
            <person name="Gray M.W."/>
            <person name="Grigoriev I.V."/>
            <person name="Archibald J.M."/>
        </authorList>
    </citation>
    <scope>NUCLEOTIDE SEQUENCE</scope>
    <source>
        <strain evidence="4">CCMP2712</strain>
    </source>
</reference>
<organism evidence="2">
    <name type="scientific">Guillardia theta (strain CCMP2712)</name>
    <name type="common">Cryptophyte</name>
    <dbReference type="NCBI Taxonomy" id="905079"/>
    <lineage>
        <taxon>Eukaryota</taxon>
        <taxon>Cryptophyceae</taxon>
        <taxon>Pyrenomonadales</taxon>
        <taxon>Geminigeraceae</taxon>
        <taxon>Guillardia</taxon>
    </lineage>
</organism>
<dbReference type="HOGENOM" id="CLU_867250_0_0_1"/>
<dbReference type="EMBL" id="JH992996">
    <property type="protein sequence ID" value="EKX46001.1"/>
    <property type="molecule type" value="Genomic_DNA"/>
</dbReference>
<dbReference type="OrthoDB" id="10484918at2759"/>
<name>L1JBV4_GUITC</name>
<feature type="coiled-coil region" evidence="1">
    <location>
        <begin position="253"/>
        <end position="288"/>
    </location>
</feature>
<dbReference type="PaxDb" id="55529-EKX46001"/>
<gene>
    <name evidence="2" type="ORF">GUITHDRAFT_152502</name>
</gene>
<sequence length="321" mass="36998">MLSSKLSIAESYNDGVEEDNDVSSDRDPFSHLLRCLVREIQQHHATCCPPTVADCADAMNRFPEEYAPVLHELEGVQDARRRLDQDRIDKNIVYLDRLNQDLSVNIKERIESDMLIDKLLSTRLDIVQRQLVSQVEAGFKSLQDELDEAKERLRIASEKLFQAEVDAEIQLKELQNQINHECDRCQEGLLIVSQDRFKEDINFRETIPDQLLSTWRILNDEKDVMQGIQEESRYRLLPLEHSDLNDVESTVAQQKIREEMADLIRQLEEETNERIKEEKAQAAKARALTDALMQGLEIVNRNMYASPVSSPRAEEPPAGTE</sequence>
<evidence type="ECO:0000256" key="1">
    <source>
        <dbReference type="SAM" id="Coils"/>
    </source>
</evidence>